<keyword evidence="2" id="KW-0539">Nucleus</keyword>
<dbReference type="InterPro" id="IPR047174">
    <property type="entry name" value="BAZ1B"/>
</dbReference>
<dbReference type="GO" id="GO:0006974">
    <property type="term" value="P:DNA damage response"/>
    <property type="evidence" value="ECO:0007669"/>
    <property type="project" value="TreeGrafter"/>
</dbReference>
<dbReference type="PANTHER" id="PTHR46802:SF1">
    <property type="entry name" value="TYROSINE-PROTEIN KINASE BAZ1B"/>
    <property type="match status" value="1"/>
</dbReference>
<dbReference type="Pfam" id="PF15613">
    <property type="entry name" value="WSD"/>
    <property type="match status" value="1"/>
</dbReference>
<comment type="caution">
    <text evidence="4">The sequence shown here is derived from an EMBL/GenBank/DDBJ whole genome shotgun (WGS) entry which is preliminary data.</text>
</comment>
<evidence type="ECO:0000256" key="1">
    <source>
        <dbReference type="ARBA" id="ARBA00004123"/>
    </source>
</evidence>
<accession>A0A2G8KSA1</accession>
<gene>
    <name evidence="4" type="ORF">BSL78_12235</name>
</gene>
<dbReference type="AlphaFoldDB" id="A0A2G8KSA1"/>
<dbReference type="PANTHER" id="PTHR46802">
    <property type="entry name" value="TYROSINE-PROTEIN KINASE BAZ1B"/>
    <property type="match status" value="1"/>
</dbReference>
<dbReference type="InterPro" id="IPR028941">
    <property type="entry name" value="WHIM2_dom"/>
</dbReference>
<dbReference type="GO" id="GO:0042393">
    <property type="term" value="F:histone binding"/>
    <property type="evidence" value="ECO:0007669"/>
    <property type="project" value="TreeGrafter"/>
</dbReference>
<keyword evidence="4" id="KW-0418">Kinase</keyword>
<protein>
    <submittedName>
        <fullName evidence="4">Putative tyrosine-protein kinase</fullName>
    </submittedName>
</protein>
<comment type="subcellular location">
    <subcellularLocation>
        <location evidence="1">Nucleus</location>
    </subcellularLocation>
</comment>
<sequence>MEDGVEKSYPKEGQNLWFQYDTVKELDTLMEGLNNAGIRESALYGELTKRYSDISKLIFQSRRSGNGVIGLESQESVNPKFLEGMMAPLKMKNGEDIEEENEETEEKEDRKLSDKLYKWQDSVKSAVTMSRLHVLLSIFEVCVKWEKSSENAKCKIFVRRAIPVKFSCR</sequence>
<keyword evidence="5" id="KW-1185">Reference proteome</keyword>
<dbReference type="Proteomes" id="UP000230750">
    <property type="component" value="Unassembled WGS sequence"/>
</dbReference>
<name>A0A2G8KSA1_STIJA</name>
<evidence type="ECO:0000313" key="4">
    <source>
        <dbReference type="EMBL" id="PIK50891.1"/>
    </source>
</evidence>
<reference evidence="4 5" key="1">
    <citation type="journal article" date="2017" name="PLoS Biol.">
        <title>The sea cucumber genome provides insights into morphological evolution and visceral regeneration.</title>
        <authorList>
            <person name="Zhang X."/>
            <person name="Sun L."/>
            <person name="Yuan J."/>
            <person name="Sun Y."/>
            <person name="Gao Y."/>
            <person name="Zhang L."/>
            <person name="Li S."/>
            <person name="Dai H."/>
            <person name="Hamel J.F."/>
            <person name="Liu C."/>
            <person name="Yu Y."/>
            <person name="Liu S."/>
            <person name="Lin W."/>
            <person name="Guo K."/>
            <person name="Jin S."/>
            <person name="Xu P."/>
            <person name="Storey K.B."/>
            <person name="Huan P."/>
            <person name="Zhang T."/>
            <person name="Zhou Y."/>
            <person name="Zhang J."/>
            <person name="Lin C."/>
            <person name="Li X."/>
            <person name="Xing L."/>
            <person name="Huo D."/>
            <person name="Sun M."/>
            <person name="Wang L."/>
            <person name="Mercier A."/>
            <person name="Li F."/>
            <person name="Yang H."/>
            <person name="Xiang J."/>
        </authorList>
    </citation>
    <scope>NUCLEOTIDE SEQUENCE [LARGE SCALE GENOMIC DNA]</scope>
    <source>
        <strain evidence="4">Shaxun</strain>
        <tissue evidence="4">Muscle</tissue>
    </source>
</reference>
<dbReference type="EMBL" id="MRZV01000400">
    <property type="protein sequence ID" value="PIK50891.1"/>
    <property type="molecule type" value="Genomic_DNA"/>
</dbReference>
<proteinExistence type="predicted"/>
<evidence type="ECO:0000256" key="2">
    <source>
        <dbReference type="ARBA" id="ARBA00023242"/>
    </source>
</evidence>
<feature type="domain" description="WHIM2" evidence="3">
    <location>
        <begin position="13"/>
        <end position="51"/>
    </location>
</feature>
<dbReference type="GO" id="GO:0090535">
    <property type="term" value="C:WICH complex"/>
    <property type="evidence" value="ECO:0007669"/>
    <property type="project" value="InterPro"/>
</dbReference>
<dbReference type="STRING" id="307972.A0A2G8KSA1"/>
<dbReference type="GO" id="GO:0140801">
    <property type="term" value="F:histone H2AXY142 kinase activity"/>
    <property type="evidence" value="ECO:0007669"/>
    <property type="project" value="InterPro"/>
</dbReference>
<evidence type="ECO:0000313" key="5">
    <source>
        <dbReference type="Proteomes" id="UP000230750"/>
    </source>
</evidence>
<evidence type="ECO:0000259" key="3">
    <source>
        <dbReference type="Pfam" id="PF15613"/>
    </source>
</evidence>
<dbReference type="OrthoDB" id="787137at2759"/>
<keyword evidence="4" id="KW-0808">Transferase</keyword>
<organism evidence="4 5">
    <name type="scientific">Stichopus japonicus</name>
    <name type="common">Sea cucumber</name>
    <dbReference type="NCBI Taxonomy" id="307972"/>
    <lineage>
        <taxon>Eukaryota</taxon>
        <taxon>Metazoa</taxon>
        <taxon>Echinodermata</taxon>
        <taxon>Eleutherozoa</taxon>
        <taxon>Echinozoa</taxon>
        <taxon>Holothuroidea</taxon>
        <taxon>Aspidochirotacea</taxon>
        <taxon>Aspidochirotida</taxon>
        <taxon>Stichopodidae</taxon>
        <taxon>Apostichopus</taxon>
    </lineage>
</organism>